<dbReference type="Gene3D" id="3.20.20.70">
    <property type="entry name" value="Aldolase class I"/>
    <property type="match status" value="1"/>
</dbReference>
<dbReference type="Proteomes" id="UP000006813">
    <property type="component" value="Unassembled WGS sequence"/>
</dbReference>
<keyword evidence="8" id="KW-0630">Potassium</keyword>
<dbReference type="InterPro" id="IPR013785">
    <property type="entry name" value="Aldolase_TIM"/>
</dbReference>
<dbReference type="STRING" id="10181.G5BKE3"/>
<evidence type="ECO:0000256" key="12">
    <source>
        <dbReference type="ARBA" id="ARBA00024384"/>
    </source>
</evidence>
<evidence type="ECO:0000256" key="8">
    <source>
        <dbReference type="ARBA" id="ARBA00022958"/>
    </source>
</evidence>
<protein>
    <recommendedName>
        <fullName evidence="12">IMP dehydrogenase</fullName>
        <ecNumber evidence="12">1.1.1.205</ecNumber>
    </recommendedName>
</protein>
<comment type="catalytic activity">
    <reaction evidence="14">
        <text>IMP + NAD(+) + H2O = XMP + NADH + H(+)</text>
        <dbReference type="Rhea" id="RHEA:11708"/>
        <dbReference type="ChEBI" id="CHEBI:15377"/>
        <dbReference type="ChEBI" id="CHEBI:15378"/>
        <dbReference type="ChEBI" id="CHEBI:57464"/>
        <dbReference type="ChEBI" id="CHEBI:57540"/>
        <dbReference type="ChEBI" id="CHEBI:57945"/>
        <dbReference type="ChEBI" id="CHEBI:58053"/>
        <dbReference type="EC" id="1.1.1.205"/>
    </reaction>
</comment>
<evidence type="ECO:0000256" key="13">
    <source>
        <dbReference type="ARBA" id="ARBA00046101"/>
    </source>
</evidence>
<dbReference type="InParanoid" id="G5BKE3"/>
<dbReference type="GO" id="GO:0003938">
    <property type="term" value="F:IMP dehydrogenase activity"/>
    <property type="evidence" value="ECO:0007669"/>
    <property type="project" value="UniProtKB-EC"/>
</dbReference>
<dbReference type="GO" id="GO:0046872">
    <property type="term" value="F:metal ion binding"/>
    <property type="evidence" value="ECO:0007669"/>
    <property type="project" value="UniProtKB-KW"/>
</dbReference>
<evidence type="ECO:0000256" key="7">
    <source>
        <dbReference type="ARBA" id="ARBA00022755"/>
    </source>
</evidence>
<accession>G5BKE3</accession>
<dbReference type="Pfam" id="PF00478">
    <property type="entry name" value="IMPDH"/>
    <property type="match status" value="1"/>
</dbReference>
<keyword evidence="7" id="KW-0658">Purine biosynthesis</keyword>
<dbReference type="GO" id="GO:0006177">
    <property type="term" value="P:GMP biosynthetic process"/>
    <property type="evidence" value="ECO:0007669"/>
    <property type="project" value="UniProtKB-KW"/>
</dbReference>
<reference evidence="17 18" key="1">
    <citation type="journal article" date="2011" name="Nature">
        <title>Genome sequencing reveals insights into physiology and longevity of the naked mole rat.</title>
        <authorList>
            <person name="Kim E.B."/>
            <person name="Fang X."/>
            <person name="Fushan A.A."/>
            <person name="Huang Z."/>
            <person name="Lobanov A.V."/>
            <person name="Han L."/>
            <person name="Marino S.M."/>
            <person name="Sun X."/>
            <person name="Turanov A.A."/>
            <person name="Yang P."/>
            <person name="Yim S.H."/>
            <person name="Zhao X."/>
            <person name="Kasaikina M.V."/>
            <person name="Stoletzki N."/>
            <person name="Peng C."/>
            <person name="Polak P."/>
            <person name="Xiong Z."/>
            <person name="Kiezun A."/>
            <person name="Zhu Y."/>
            <person name="Chen Y."/>
            <person name="Kryukov G.V."/>
            <person name="Zhang Q."/>
            <person name="Peshkin L."/>
            <person name="Yang L."/>
            <person name="Bronson R.T."/>
            <person name="Buffenstein R."/>
            <person name="Wang B."/>
            <person name="Han C."/>
            <person name="Li Q."/>
            <person name="Chen L."/>
            <person name="Zhao W."/>
            <person name="Sunyaev S.R."/>
            <person name="Park T.J."/>
            <person name="Zhang G."/>
            <person name="Wang J."/>
            <person name="Gladyshev V.N."/>
        </authorList>
    </citation>
    <scope>NUCLEOTIDE SEQUENCE [LARGE SCALE GENOMIC DNA]</scope>
</reference>
<keyword evidence="9" id="KW-0520">NAD</keyword>
<dbReference type="SUPFAM" id="SSF51412">
    <property type="entry name" value="Inosine monophosphate dehydrogenase (IMPDH)"/>
    <property type="match status" value="1"/>
</dbReference>
<evidence type="ECO:0000256" key="11">
    <source>
        <dbReference type="ARBA" id="ARBA00024330"/>
    </source>
</evidence>
<dbReference type="EMBL" id="JH170749">
    <property type="protein sequence ID" value="EHB09754.1"/>
    <property type="molecule type" value="Genomic_DNA"/>
</dbReference>
<proteinExistence type="predicted"/>
<evidence type="ECO:0000256" key="1">
    <source>
        <dbReference type="ARBA" id="ARBA00001958"/>
    </source>
</evidence>
<keyword evidence="6" id="KW-0332">GMP biosynthesis</keyword>
<evidence type="ECO:0000256" key="15">
    <source>
        <dbReference type="ARBA" id="ARBA00064915"/>
    </source>
</evidence>
<dbReference type="EC" id="1.1.1.205" evidence="12"/>
<evidence type="ECO:0000256" key="2">
    <source>
        <dbReference type="ARBA" id="ARBA00004496"/>
    </source>
</evidence>
<dbReference type="InterPro" id="IPR005990">
    <property type="entry name" value="IMP_DH"/>
</dbReference>
<evidence type="ECO:0000256" key="14">
    <source>
        <dbReference type="ARBA" id="ARBA00048028"/>
    </source>
</evidence>
<sequence length="136" mass="15202">MAGFWKRLTKRKDLVVASAGFKEANEILHHNKKGMLPTANEDDGLVAVIAQTDLKKNWDYSWASKDAKKELLCGAAIGFHEDKYKLDLLAQSGVDVVVLDSSQDNSIFQINIIKYIKEKYPNLQVIEASLVTTHLA</sequence>
<evidence type="ECO:0000256" key="4">
    <source>
        <dbReference type="ARBA" id="ARBA00022723"/>
    </source>
</evidence>
<evidence type="ECO:0000313" key="18">
    <source>
        <dbReference type="Proteomes" id="UP000006813"/>
    </source>
</evidence>
<evidence type="ECO:0000256" key="10">
    <source>
        <dbReference type="ARBA" id="ARBA00023122"/>
    </source>
</evidence>
<feature type="domain" description="IMP dehydrogenase/GMP reductase" evidence="16">
    <location>
        <begin position="61"/>
        <end position="133"/>
    </location>
</feature>
<dbReference type="InterPro" id="IPR001093">
    <property type="entry name" value="IMP_DH_GMPRt"/>
</dbReference>
<dbReference type="SMART" id="SM01240">
    <property type="entry name" value="IMPDH"/>
    <property type="match status" value="1"/>
</dbReference>
<dbReference type="FunFam" id="3.20.20.70:FF:000424">
    <property type="entry name" value="Inosine-5'-monophosphate dehydrogenase 2"/>
    <property type="match status" value="1"/>
</dbReference>
<keyword evidence="4" id="KW-0479">Metal-binding</keyword>
<keyword evidence="3" id="KW-0963">Cytoplasm</keyword>
<evidence type="ECO:0000256" key="6">
    <source>
        <dbReference type="ARBA" id="ARBA00022749"/>
    </source>
</evidence>
<comment type="function">
    <text evidence="13">Catalyzes the conversion of inosine 5'-phosphate (IMP) to xanthosine 5'-phosphate (XMP), the first committed and rate-limiting step in the de novo synthesis of guanine nucleotides, and therefore plays an important role in the regulation of cell growth. Could also have a single-stranded nucleic acid-binding activity and could play a role in RNA and/or DNA metabolism. It may also have a role in the development of malignancy and the growth progression of some tumors.</text>
</comment>
<dbReference type="GO" id="GO:0005737">
    <property type="term" value="C:cytoplasm"/>
    <property type="evidence" value="ECO:0007669"/>
    <property type="project" value="UniProtKB-SubCell"/>
</dbReference>
<comment type="cofactor">
    <cofactor evidence="1">
        <name>K(+)</name>
        <dbReference type="ChEBI" id="CHEBI:29103"/>
    </cofactor>
</comment>
<comment type="subcellular location">
    <subcellularLocation>
        <location evidence="2">Cytoplasm</location>
    </subcellularLocation>
</comment>
<dbReference type="GO" id="GO:0006183">
    <property type="term" value="P:GTP biosynthetic process"/>
    <property type="evidence" value="ECO:0007669"/>
    <property type="project" value="TreeGrafter"/>
</dbReference>
<dbReference type="AlphaFoldDB" id="G5BKE3"/>
<evidence type="ECO:0000259" key="16">
    <source>
        <dbReference type="Pfam" id="PF00478"/>
    </source>
</evidence>
<organism evidence="17 18">
    <name type="scientific">Heterocephalus glaber</name>
    <name type="common">Naked mole rat</name>
    <dbReference type="NCBI Taxonomy" id="10181"/>
    <lineage>
        <taxon>Eukaryota</taxon>
        <taxon>Metazoa</taxon>
        <taxon>Chordata</taxon>
        <taxon>Craniata</taxon>
        <taxon>Vertebrata</taxon>
        <taxon>Euteleostomi</taxon>
        <taxon>Mammalia</taxon>
        <taxon>Eutheria</taxon>
        <taxon>Euarchontoglires</taxon>
        <taxon>Glires</taxon>
        <taxon>Rodentia</taxon>
        <taxon>Hystricomorpha</taxon>
        <taxon>Bathyergidae</taxon>
        <taxon>Heterocephalus</taxon>
    </lineage>
</organism>
<evidence type="ECO:0000256" key="3">
    <source>
        <dbReference type="ARBA" id="ARBA00022490"/>
    </source>
</evidence>
<comment type="pathway">
    <text evidence="11">Purine metabolism; XMP biosynthesis via de novo pathway; XMP from IMP: step 1/1.</text>
</comment>
<evidence type="ECO:0000313" key="17">
    <source>
        <dbReference type="EMBL" id="EHB09754.1"/>
    </source>
</evidence>
<name>G5BKE3_HETGA</name>
<comment type="subunit">
    <text evidence="15">Homotetramer. Interacts with CLOCK; in a circadian manner. Interacts with ANKRD9; leading to its ubiquitination and degradation by the proteasome.</text>
</comment>
<dbReference type="PANTHER" id="PTHR11911">
    <property type="entry name" value="INOSINE-5-MONOPHOSPHATE DEHYDROGENASE RELATED"/>
    <property type="match status" value="1"/>
</dbReference>
<dbReference type="PANTHER" id="PTHR11911:SF121">
    <property type="entry name" value="INOSINE-5'-MONOPHOSPHATE DEHYDROGENASE 2"/>
    <property type="match status" value="1"/>
</dbReference>
<evidence type="ECO:0000256" key="5">
    <source>
        <dbReference type="ARBA" id="ARBA00022737"/>
    </source>
</evidence>
<keyword evidence="5" id="KW-0677">Repeat</keyword>
<keyword evidence="10" id="KW-0129">CBS domain</keyword>
<evidence type="ECO:0000256" key="9">
    <source>
        <dbReference type="ARBA" id="ARBA00023027"/>
    </source>
</evidence>
<gene>
    <name evidence="17" type="ORF">GW7_15194</name>
</gene>